<name>A0A2P2DZW8_9LEPT</name>
<evidence type="ECO:0000256" key="2">
    <source>
        <dbReference type="ARBA" id="ARBA00022475"/>
    </source>
</evidence>
<comment type="caution">
    <text evidence="8">The sequence shown here is derived from an EMBL/GenBank/DDBJ whole genome shotgun (WGS) entry which is preliminary data.</text>
</comment>
<feature type="transmembrane region" description="Helical" evidence="6">
    <location>
        <begin position="272"/>
        <end position="292"/>
    </location>
</feature>
<feature type="transmembrane region" description="Helical" evidence="6">
    <location>
        <begin position="92"/>
        <end position="111"/>
    </location>
</feature>
<keyword evidence="4 6" id="KW-1133">Transmembrane helix</keyword>
<feature type="transmembrane region" description="Helical" evidence="6">
    <location>
        <begin position="61"/>
        <end position="80"/>
    </location>
</feature>
<evidence type="ECO:0000256" key="6">
    <source>
        <dbReference type="SAM" id="Phobius"/>
    </source>
</evidence>
<evidence type="ECO:0000256" key="1">
    <source>
        <dbReference type="ARBA" id="ARBA00004651"/>
    </source>
</evidence>
<evidence type="ECO:0000256" key="5">
    <source>
        <dbReference type="ARBA" id="ARBA00023136"/>
    </source>
</evidence>
<dbReference type="RefSeq" id="WP_244594328.1">
    <property type="nucleotide sequence ID" value="NZ_BFBB01000004.1"/>
</dbReference>
<dbReference type="InterPro" id="IPR051258">
    <property type="entry name" value="Diverse_Substrate_Transporter"/>
</dbReference>
<evidence type="ECO:0000256" key="4">
    <source>
        <dbReference type="ARBA" id="ARBA00022989"/>
    </source>
</evidence>
<dbReference type="InterPro" id="IPR037185">
    <property type="entry name" value="EmrE-like"/>
</dbReference>
<dbReference type="SUPFAM" id="SSF103481">
    <property type="entry name" value="Multidrug resistance efflux transporter EmrE"/>
    <property type="match status" value="2"/>
</dbReference>
<evidence type="ECO:0000313" key="9">
    <source>
        <dbReference type="Proteomes" id="UP000245133"/>
    </source>
</evidence>
<dbReference type="GO" id="GO:0005886">
    <property type="term" value="C:plasma membrane"/>
    <property type="evidence" value="ECO:0007669"/>
    <property type="project" value="UniProtKB-SubCell"/>
</dbReference>
<feature type="domain" description="EamA" evidence="7">
    <location>
        <begin position="152"/>
        <end position="290"/>
    </location>
</feature>
<feature type="transmembrane region" description="Helical" evidence="6">
    <location>
        <begin position="182"/>
        <end position="201"/>
    </location>
</feature>
<evidence type="ECO:0000313" key="8">
    <source>
        <dbReference type="EMBL" id="GBF50160.1"/>
    </source>
</evidence>
<proteinExistence type="predicted"/>
<sequence>MPAEFFLILAALFWGGTFVAIKLALVSVPPFLFISIRFWFAGMAILLLYRKVLFRKDIWKRSNILPALMTGTSALLGYAFQTIGLLDTTATQSGFITGAYVIFVPILQMVWERQFPSLRIWSAVFIVFLGLFLISQNHQENSLSLVNYTLSRGDLYTLIAAFFFAVYIILIDIYSPKVPGPILVSMEIFLIAILSSFALPFEQNIGKSWEKTNLDLYFWVGVVYTSLFATIFTLQIQVKFQKAVSPTKASILFALEPVFSFMYAYLLLGETLGIYGILGSVMIFLGIIITAFK</sequence>
<accession>A0A2P2DZW8</accession>
<gene>
    <name evidence="8" type="ORF">LPTSP4_16840</name>
</gene>
<feature type="transmembrane region" description="Helical" evidence="6">
    <location>
        <begin position="30"/>
        <end position="49"/>
    </location>
</feature>
<comment type="subcellular location">
    <subcellularLocation>
        <location evidence="1">Cell membrane</location>
        <topology evidence="1">Multi-pass membrane protein</topology>
    </subcellularLocation>
</comment>
<feature type="domain" description="EamA" evidence="7">
    <location>
        <begin position="3"/>
        <end position="135"/>
    </location>
</feature>
<dbReference type="AlphaFoldDB" id="A0A2P2DZW8"/>
<feature type="transmembrane region" description="Helical" evidence="6">
    <location>
        <begin position="155"/>
        <end position="175"/>
    </location>
</feature>
<feature type="transmembrane region" description="Helical" evidence="6">
    <location>
        <begin position="249"/>
        <end position="266"/>
    </location>
</feature>
<keyword evidence="2" id="KW-1003">Cell membrane</keyword>
<dbReference type="PANTHER" id="PTHR42920:SF5">
    <property type="entry name" value="EAMA DOMAIN-CONTAINING PROTEIN"/>
    <property type="match status" value="1"/>
</dbReference>
<protein>
    <submittedName>
        <fullName evidence="8">Permease</fullName>
    </submittedName>
</protein>
<dbReference type="Pfam" id="PF00892">
    <property type="entry name" value="EamA"/>
    <property type="match status" value="2"/>
</dbReference>
<dbReference type="PANTHER" id="PTHR42920">
    <property type="entry name" value="OS03G0707200 PROTEIN-RELATED"/>
    <property type="match status" value="1"/>
</dbReference>
<evidence type="ECO:0000256" key="3">
    <source>
        <dbReference type="ARBA" id="ARBA00022692"/>
    </source>
</evidence>
<dbReference type="EMBL" id="BFBB01000004">
    <property type="protein sequence ID" value="GBF50160.1"/>
    <property type="molecule type" value="Genomic_DNA"/>
</dbReference>
<dbReference type="InterPro" id="IPR000620">
    <property type="entry name" value="EamA_dom"/>
</dbReference>
<reference evidence="8 9" key="1">
    <citation type="submission" date="2018-02" db="EMBL/GenBank/DDBJ databases">
        <title>Novel Leptospira species isolated from soil and water in Japan.</title>
        <authorList>
            <person name="Nakao R."/>
            <person name="Masuzawa T."/>
        </authorList>
    </citation>
    <scope>NUCLEOTIDE SEQUENCE [LARGE SCALE GENOMIC DNA]</scope>
    <source>
        <strain evidence="8 9">YH101</strain>
    </source>
</reference>
<organism evidence="8 9">
    <name type="scientific">Leptospira ryugenii</name>
    <dbReference type="NCBI Taxonomy" id="1917863"/>
    <lineage>
        <taxon>Bacteria</taxon>
        <taxon>Pseudomonadati</taxon>
        <taxon>Spirochaetota</taxon>
        <taxon>Spirochaetia</taxon>
        <taxon>Leptospirales</taxon>
        <taxon>Leptospiraceae</taxon>
        <taxon>Leptospira</taxon>
    </lineage>
</organism>
<feature type="transmembrane region" description="Helical" evidence="6">
    <location>
        <begin position="118"/>
        <end position="135"/>
    </location>
</feature>
<keyword evidence="5 6" id="KW-0472">Membrane</keyword>
<evidence type="ECO:0000259" key="7">
    <source>
        <dbReference type="Pfam" id="PF00892"/>
    </source>
</evidence>
<dbReference type="Proteomes" id="UP000245133">
    <property type="component" value="Unassembled WGS sequence"/>
</dbReference>
<feature type="transmembrane region" description="Helical" evidence="6">
    <location>
        <begin position="216"/>
        <end position="237"/>
    </location>
</feature>
<keyword evidence="3 6" id="KW-0812">Transmembrane</keyword>
<keyword evidence="9" id="KW-1185">Reference proteome</keyword>